<accession>A0ABT7CCK4</accession>
<dbReference type="PANTHER" id="PTHR40943:SF1">
    <property type="entry name" value="CYTOPLASMIC PROTEIN"/>
    <property type="match status" value="1"/>
</dbReference>
<dbReference type="PANTHER" id="PTHR40943">
    <property type="entry name" value="CYTOPLASMIC PROTEIN-RELATED"/>
    <property type="match status" value="1"/>
</dbReference>
<reference evidence="2" key="1">
    <citation type="submission" date="2018-03" db="EMBL/GenBank/DDBJ databases">
        <authorList>
            <person name="Nunes O.C."/>
            <person name="Lopes A.R."/>
            <person name="Froufe H."/>
            <person name="Munoz-Merida A."/>
            <person name="Barroso C."/>
            <person name="Egas C."/>
        </authorList>
    </citation>
    <scope>NUCLEOTIDE SEQUENCE</scope>
    <source>
        <strain evidence="2">ON4</strain>
    </source>
</reference>
<dbReference type="Gene3D" id="2.60.120.10">
    <property type="entry name" value="Jelly Rolls"/>
    <property type="match status" value="1"/>
</dbReference>
<sequence length="122" mass="13360">MEIAMTQHVSVTEVFERIADAGPLGAPLGTSTTGPTQTWLEEFTSDSEKGVHTGFWRCDPGVSEWDFADMGEVIHVLRGRMVVTEQGGEPVELGPGDVASFPVGWKGTWEITEALEKFYVML</sequence>
<proteinExistence type="predicted"/>
<dbReference type="InterPro" id="IPR011051">
    <property type="entry name" value="RmlC_Cupin_sf"/>
</dbReference>
<name>A0ABT7CCK4_9MICO</name>
<evidence type="ECO:0000313" key="2">
    <source>
        <dbReference type="EMBL" id="MDJ1372509.1"/>
    </source>
</evidence>
<reference evidence="2" key="2">
    <citation type="journal article" date="2022" name="Sci. Rep.">
        <title>In silico prediction of the enzymes involved in the degradation of the herbicide molinate by Gulosibacter molinativorax ON4T.</title>
        <authorList>
            <person name="Lopes A.R."/>
            <person name="Bunin E."/>
            <person name="Viana A.T."/>
            <person name="Froufe H."/>
            <person name="Munoz-Merida A."/>
            <person name="Pinho D."/>
            <person name="Figueiredo J."/>
            <person name="Barroso C."/>
            <person name="Vaz-Moreira I."/>
            <person name="Bellanger X."/>
            <person name="Egas C."/>
            <person name="Nunes O.C."/>
        </authorList>
    </citation>
    <scope>NUCLEOTIDE SEQUENCE</scope>
    <source>
        <strain evidence="2">ON4</strain>
    </source>
</reference>
<protein>
    <submittedName>
        <fullName evidence="2">DUF861 domain-containing protein</fullName>
    </submittedName>
</protein>
<gene>
    <name evidence="2" type="ORF">C7K25_14250</name>
</gene>
<dbReference type="Proteomes" id="UP001170379">
    <property type="component" value="Unassembled WGS sequence"/>
</dbReference>
<dbReference type="EMBL" id="PXVD01000029">
    <property type="protein sequence ID" value="MDJ1372509.1"/>
    <property type="molecule type" value="Genomic_DNA"/>
</dbReference>
<dbReference type="Pfam" id="PF05899">
    <property type="entry name" value="Cupin_3"/>
    <property type="match status" value="1"/>
</dbReference>
<comment type="caution">
    <text evidence="2">The sequence shown here is derived from an EMBL/GenBank/DDBJ whole genome shotgun (WGS) entry which is preliminary data.</text>
</comment>
<feature type="domain" description="(S)-ureidoglycine aminohydrolase cupin" evidence="1">
    <location>
        <begin position="50"/>
        <end position="119"/>
    </location>
</feature>
<evidence type="ECO:0000259" key="1">
    <source>
        <dbReference type="Pfam" id="PF05899"/>
    </source>
</evidence>
<dbReference type="SUPFAM" id="SSF51182">
    <property type="entry name" value="RmlC-like cupins"/>
    <property type="match status" value="1"/>
</dbReference>
<evidence type="ECO:0000313" key="3">
    <source>
        <dbReference type="Proteomes" id="UP001170379"/>
    </source>
</evidence>
<keyword evidence="3" id="KW-1185">Reference proteome</keyword>
<dbReference type="InterPro" id="IPR014710">
    <property type="entry name" value="RmlC-like_jellyroll"/>
</dbReference>
<dbReference type="InterPro" id="IPR008579">
    <property type="entry name" value="UGlyAH_Cupin_dom"/>
</dbReference>
<organism evidence="2 3">
    <name type="scientific">Gulosibacter molinativorax</name>
    <dbReference type="NCBI Taxonomy" id="256821"/>
    <lineage>
        <taxon>Bacteria</taxon>
        <taxon>Bacillati</taxon>
        <taxon>Actinomycetota</taxon>
        <taxon>Actinomycetes</taxon>
        <taxon>Micrococcales</taxon>
        <taxon>Microbacteriaceae</taxon>
        <taxon>Gulosibacter</taxon>
    </lineage>
</organism>